<reference evidence="9" key="1">
    <citation type="journal article" date="2020" name="Nature">
        <title>Giant virus diversity and host interactions through global metagenomics.</title>
        <authorList>
            <person name="Schulz F."/>
            <person name="Roux S."/>
            <person name="Paez-Espino D."/>
            <person name="Jungbluth S."/>
            <person name="Walsh D.A."/>
            <person name="Denef V.J."/>
            <person name="McMahon K.D."/>
            <person name="Konstantinidis K.T."/>
            <person name="Eloe-Fadrosh E.A."/>
            <person name="Kyrpides N.C."/>
            <person name="Woyke T."/>
        </authorList>
    </citation>
    <scope>NUCLEOTIDE SEQUENCE</scope>
    <source>
        <strain evidence="9">GVMAG-S-1040241-154</strain>
    </source>
</reference>
<dbReference type="SUPFAM" id="SSF51735">
    <property type="entry name" value="NAD(P)-binding Rossmann-fold domains"/>
    <property type="match status" value="1"/>
</dbReference>
<dbReference type="GO" id="GO:0003978">
    <property type="term" value="F:UDP-glucose 4-epimerase activity"/>
    <property type="evidence" value="ECO:0007669"/>
    <property type="project" value="UniProtKB-EC"/>
</dbReference>
<name>A0A6C0JUM0_9ZZZZ</name>
<evidence type="ECO:0000256" key="3">
    <source>
        <dbReference type="ARBA" id="ARBA00005007"/>
    </source>
</evidence>
<sequence length="305" mass="35832">MEYILITGSKGFIGKYLYNYIKKNYSQYEVLSFDILDNYNLCNLDDIEFFFKNYNIKYVFHLAAFKSINESIGKSLLYYNNNLISTLNLLTIMEKYNCYNLIFSSSGSIYGNLEKHPLSESDAFNCIQTNPYSKTKYYTENILEDLTKSSDKWNIVILRYFNPISINNNFGLFNNILLCYMNDKPLEIYGNNYNTPDGTCIRDFIHINDVILAHICVFEFMKINNNIFKIYNIGTGKGYSILEIINKFNNKLNNKLKYNFVSNRKGDIPISYANVDLINKELNWKSQKTINESIDEFIDYFNLKK</sequence>
<protein>
    <recommendedName>
        <fullName evidence="4">UDP-glucose 4-epimerase</fullName>
        <ecNumber evidence="4">5.1.3.2</ecNumber>
    </recommendedName>
</protein>
<evidence type="ECO:0000313" key="9">
    <source>
        <dbReference type="EMBL" id="QHU07598.1"/>
    </source>
</evidence>
<dbReference type="Pfam" id="PF01370">
    <property type="entry name" value="Epimerase"/>
    <property type="match status" value="1"/>
</dbReference>
<comment type="cofactor">
    <cofactor evidence="2">
        <name>NAD(+)</name>
        <dbReference type="ChEBI" id="CHEBI:57540"/>
    </cofactor>
</comment>
<evidence type="ECO:0000259" key="8">
    <source>
        <dbReference type="Pfam" id="PF01370"/>
    </source>
</evidence>
<dbReference type="InterPro" id="IPR001509">
    <property type="entry name" value="Epimerase_deHydtase"/>
</dbReference>
<dbReference type="PANTHER" id="PTHR43725:SF47">
    <property type="entry name" value="UDP-GLUCOSE 4-EPIMERASE"/>
    <property type="match status" value="1"/>
</dbReference>
<dbReference type="EMBL" id="MN740684">
    <property type="protein sequence ID" value="QHU07598.1"/>
    <property type="molecule type" value="Genomic_DNA"/>
</dbReference>
<dbReference type="EC" id="5.1.3.2" evidence="4"/>
<evidence type="ECO:0000256" key="6">
    <source>
        <dbReference type="ARBA" id="ARBA00023144"/>
    </source>
</evidence>
<dbReference type="Gene3D" id="3.40.50.720">
    <property type="entry name" value="NAD(P)-binding Rossmann-like Domain"/>
    <property type="match status" value="1"/>
</dbReference>
<keyword evidence="5" id="KW-0520">NAD</keyword>
<dbReference type="GO" id="GO:0005829">
    <property type="term" value="C:cytosol"/>
    <property type="evidence" value="ECO:0007669"/>
    <property type="project" value="TreeGrafter"/>
</dbReference>
<keyword evidence="6" id="KW-0299">Galactose metabolism</keyword>
<dbReference type="GO" id="GO:0006012">
    <property type="term" value="P:galactose metabolic process"/>
    <property type="evidence" value="ECO:0007669"/>
    <property type="project" value="UniProtKB-KW"/>
</dbReference>
<evidence type="ECO:0000256" key="1">
    <source>
        <dbReference type="ARBA" id="ARBA00000083"/>
    </source>
</evidence>
<dbReference type="AlphaFoldDB" id="A0A6C0JUM0"/>
<comment type="pathway">
    <text evidence="3">Carbohydrate metabolism.</text>
</comment>
<proteinExistence type="predicted"/>
<accession>A0A6C0JUM0</accession>
<feature type="domain" description="NAD-dependent epimerase/dehydratase" evidence="8">
    <location>
        <begin position="4"/>
        <end position="234"/>
    </location>
</feature>
<keyword evidence="7" id="KW-0413">Isomerase</keyword>
<comment type="catalytic activity">
    <reaction evidence="1">
        <text>UDP-alpha-D-glucose = UDP-alpha-D-galactose</text>
        <dbReference type="Rhea" id="RHEA:22168"/>
        <dbReference type="ChEBI" id="CHEBI:58885"/>
        <dbReference type="ChEBI" id="CHEBI:66914"/>
        <dbReference type="EC" id="5.1.3.2"/>
    </reaction>
</comment>
<evidence type="ECO:0000256" key="4">
    <source>
        <dbReference type="ARBA" id="ARBA00013189"/>
    </source>
</evidence>
<evidence type="ECO:0000256" key="5">
    <source>
        <dbReference type="ARBA" id="ARBA00023027"/>
    </source>
</evidence>
<keyword evidence="6" id="KW-0119">Carbohydrate metabolism</keyword>
<organism evidence="9">
    <name type="scientific">viral metagenome</name>
    <dbReference type="NCBI Taxonomy" id="1070528"/>
    <lineage>
        <taxon>unclassified sequences</taxon>
        <taxon>metagenomes</taxon>
        <taxon>organismal metagenomes</taxon>
    </lineage>
</organism>
<dbReference type="PANTHER" id="PTHR43725">
    <property type="entry name" value="UDP-GLUCOSE 4-EPIMERASE"/>
    <property type="match status" value="1"/>
</dbReference>
<dbReference type="PRINTS" id="PR01713">
    <property type="entry name" value="NUCEPIMERASE"/>
</dbReference>
<evidence type="ECO:0000256" key="2">
    <source>
        <dbReference type="ARBA" id="ARBA00001911"/>
    </source>
</evidence>
<evidence type="ECO:0000256" key="7">
    <source>
        <dbReference type="ARBA" id="ARBA00023235"/>
    </source>
</evidence>
<dbReference type="Gene3D" id="3.90.25.10">
    <property type="entry name" value="UDP-galactose 4-epimerase, domain 1"/>
    <property type="match status" value="1"/>
</dbReference>
<dbReference type="InterPro" id="IPR036291">
    <property type="entry name" value="NAD(P)-bd_dom_sf"/>
</dbReference>